<sequence>MHDVLEEMGKDIVLQEPKNPGKRRRLWSPKDVVQVLKYNNGTGSIEGINLNMSQIEIDNLRTKLIMYPFLMS</sequence>
<organism evidence="1 2">
    <name type="scientific">Hibiscus sabdariffa</name>
    <name type="common">roselle</name>
    <dbReference type="NCBI Taxonomy" id="183260"/>
    <lineage>
        <taxon>Eukaryota</taxon>
        <taxon>Viridiplantae</taxon>
        <taxon>Streptophyta</taxon>
        <taxon>Embryophyta</taxon>
        <taxon>Tracheophyta</taxon>
        <taxon>Spermatophyta</taxon>
        <taxon>Magnoliopsida</taxon>
        <taxon>eudicotyledons</taxon>
        <taxon>Gunneridae</taxon>
        <taxon>Pentapetalae</taxon>
        <taxon>rosids</taxon>
        <taxon>malvids</taxon>
        <taxon>Malvales</taxon>
        <taxon>Malvaceae</taxon>
        <taxon>Malvoideae</taxon>
        <taxon>Hibiscus</taxon>
    </lineage>
</organism>
<proteinExistence type="predicted"/>
<keyword evidence="2" id="KW-1185">Reference proteome</keyword>
<name>A0ABR2C6R4_9ROSI</name>
<evidence type="ECO:0000313" key="1">
    <source>
        <dbReference type="EMBL" id="KAK8515118.1"/>
    </source>
</evidence>
<reference evidence="1 2" key="1">
    <citation type="journal article" date="2024" name="G3 (Bethesda)">
        <title>Genome assembly of Hibiscus sabdariffa L. provides insights into metabolisms of medicinal natural products.</title>
        <authorList>
            <person name="Kim T."/>
        </authorList>
    </citation>
    <scope>NUCLEOTIDE SEQUENCE [LARGE SCALE GENOMIC DNA]</scope>
    <source>
        <strain evidence="1">TK-2024</strain>
        <tissue evidence="1">Old leaves</tissue>
    </source>
</reference>
<dbReference type="EMBL" id="JBBPBM010000065">
    <property type="protein sequence ID" value="KAK8515118.1"/>
    <property type="molecule type" value="Genomic_DNA"/>
</dbReference>
<accession>A0ABR2C6R4</accession>
<gene>
    <name evidence="1" type="ORF">V6N12_001278</name>
</gene>
<comment type="caution">
    <text evidence="1">The sequence shown here is derived from an EMBL/GenBank/DDBJ whole genome shotgun (WGS) entry which is preliminary data.</text>
</comment>
<dbReference type="Proteomes" id="UP001472677">
    <property type="component" value="Unassembled WGS sequence"/>
</dbReference>
<protein>
    <submittedName>
        <fullName evidence="1">Uncharacterized protein</fullName>
    </submittedName>
</protein>
<evidence type="ECO:0000313" key="2">
    <source>
        <dbReference type="Proteomes" id="UP001472677"/>
    </source>
</evidence>